<name>A0A5N3UP85_MUNMU</name>
<dbReference type="PANTHER" id="PTHR14003:SF23">
    <property type="entry name" value="ZINC FINGER PROTEIN 143"/>
    <property type="match status" value="1"/>
</dbReference>
<feature type="domain" description="C2H2-type" evidence="13">
    <location>
        <begin position="440"/>
        <end position="467"/>
    </location>
</feature>
<evidence type="ECO:0000256" key="7">
    <source>
        <dbReference type="ARBA" id="ARBA00023015"/>
    </source>
</evidence>
<dbReference type="FunFam" id="3.30.160.60:FF:001270">
    <property type="entry name" value="zinc finger protein 583 isoform X1"/>
    <property type="match status" value="1"/>
</dbReference>
<dbReference type="FunFam" id="3.30.160.60:FF:000744">
    <property type="entry name" value="zinc finger E-box-binding homeobox 1"/>
    <property type="match status" value="1"/>
</dbReference>
<dbReference type="FunFam" id="3.30.160.60:FF:002343">
    <property type="entry name" value="Zinc finger protein 33A"/>
    <property type="match status" value="1"/>
</dbReference>
<keyword evidence="7" id="KW-0805">Transcription regulation</keyword>
<organism evidence="14 15">
    <name type="scientific">Muntiacus muntjak</name>
    <name type="common">Barking deer</name>
    <name type="synonym">Indian muntjac</name>
    <dbReference type="NCBI Taxonomy" id="9888"/>
    <lineage>
        <taxon>Eukaryota</taxon>
        <taxon>Metazoa</taxon>
        <taxon>Chordata</taxon>
        <taxon>Craniata</taxon>
        <taxon>Vertebrata</taxon>
        <taxon>Euteleostomi</taxon>
        <taxon>Mammalia</taxon>
        <taxon>Eutheria</taxon>
        <taxon>Laurasiatheria</taxon>
        <taxon>Artiodactyla</taxon>
        <taxon>Ruminantia</taxon>
        <taxon>Pecora</taxon>
        <taxon>Cervidae</taxon>
        <taxon>Muntiacinae</taxon>
        <taxon>Muntiacus</taxon>
    </lineage>
</organism>
<keyword evidence="15" id="KW-1185">Reference proteome</keyword>
<comment type="subcellular location">
    <subcellularLocation>
        <location evidence="1">Nucleus</location>
    </subcellularLocation>
</comment>
<evidence type="ECO:0000256" key="6">
    <source>
        <dbReference type="ARBA" id="ARBA00022833"/>
    </source>
</evidence>
<dbReference type="InterPro" id="IPR036236">
    <property type="entry name" value="Znf_C2H2_sf"/>
</dbReference>
<comment type="similarity">
    <text evidence="2">Belongs to the krueppel C2H2-type zinc-finger protein family.</text>
</comment>
<keyword evidence="9" id="KW-0804">Transcription</keyword>
<keyword evidence="10" id="KW-0539">Nucleus</keyword>
<evidence type="ECO:0000256" key="5">
    <source>
        <dbReference type="ARBA" id="ARBA00022771"/>
    </source>
</evidence>
<evidence type="ECO:0000313" key="15">
    <source>
        <dbReference type="Proteomes" id="UP000326458"/>
    </source>
</evidence>
<feature type="domain" description="C2H2-type" evidence="13">
    <location>
        <begin position="328"/>
        <end position="355"/>
    </location>
</feature>
<proteinExistence type="inferred from homology"/>
<dbReference type="FunFam" id="3.30.160.60:FF:000295">
    <property type="entry name" value="zinc finger protein 19"/>
    <property type="match status" value="1"/>
</dbReference>
<keyword evidence="12" id="KW-0472">Membrane</keyword>
<dbReference type="GO" id="GO:0000785">
    <property type="term" value="C:chromatin"/>
    <property type="evidence" value="ECO:0007669"/>
    <property type="project" value="TreeGrafter"/>
</dbReference>
<feature type="domain" description="C2H2-type" evidence="13">
    <location>
        <begin position="226"/>
        <end position="253"/>
    </location>
</feature>
<dbReference type="GO" id="GO:0008270">
    <property type="term" value="F:zinc ion binding"/>
    <property type="evidence" value="ECO:0007669"/>
    <property type="project" value="UniProtKB-KW"/>
</dbReference>
<keyword evidence="3" id="KW-0479">Metal-binding</keyword>
<dbReference type="PROSITE" id="PS00028">
    <property type="entry name" value="ZINC_FINGER_C2H2_1"/>
    <property type="match status" value="7"/>
</dbReference>
<dbReference type="Pfam" id="PF00096">
    <property type="entry name" value="zf-C2H2"/>
    <property type="match status" value="5"/>
</dbReference>
<dbReference type="EMBL" id="VCEA01003935">
    <property type="protein sequence ID" value="KAB0338526.1"/>
    <property type="molecule type" value="Genomic_DNA"/>
</dbReference>
<feature type="domain" description="C2H2-type" evidence="13">
    <location>
        <begin position="356"/>
        <end position="383"/>
    </location>
</feature>
<feature type="non-terminal residue" evidence="14">
    <location>
        <position position="1"/>
    </location>
</feature>
<feature type="domain" description="C2H2-type" evidence="13">
    <location>
        <begin position="300"/>
        <end position="327"/>
    </location>
</feature>
<dbReference type="GO" id="GO:0000981">
    <property type="term" value="F:DNA-binding transcription factor activity, RNA polymerase II-specific"/>
    <property type="evidence" value="ECO:0007669"/>
    <property type="project" value="TreeGrafter"/>
</dbReference>
<evidence type="ECO:0000256" key="11">
    <source>
        <dbReference type="PROSITE-ProRule" id="PRU00042"/>
    </source>
</evidence>
<feature type="domain" description="C2H2-type" evidence="13">
    <location>
        <begin position="253"/>
        <end position="280"/>
    </location>
</feature>
<evidence type="ECO:0000256" key="3">
    <source>
        <dbReference type="ARBA" id="ARBA00022723"/>
    </source>
</evidence>
<feature type="domain" description="C2H2-type" evidence="13">
    <location>
        <begin position="412"/>
        <end position="439"/>
    </location>
</feature>
<feature type="domain" description="C2H2-type" evidence="13">
    <location>
        <begin position="384"/>
        <end position="411"/>
    </location>
</feature>
<evidence type="ECO:0000256" key="12">
    <source>
        <dbReference type="SAM" id="Phobius"/>
    </source>
</evidence>
<keyword evidence="12" id="KW-0812">Transmembrane</keyword>
<feature type="domain" description="C2H2-type" evidence="13">
    <location>
        <begin position="279"/>
        <end position="299"/>
    </location>
</feature>
<dbReference type="Proteomes" id="UP000326458">
    <property type="component" value="Unassembled WGS sequence"/>
</dbReference>
<dbReference type="FunFam" id="3.30.160.60:FF:000136">
    <property type="entry name" value="GLI family zinc finger 4"/>
    <property type="match status" value="1"/>
</dbReference>
<evidence type="ECO:0000313" key="14">
    <source>
        <dbReference type="EMBL" id="KAB0338526.1"/>
    </source>
</evidence>
<evidence type="ECO:0000256" key="8">
    <source>
        <dbReference type="ARBA" id="ARBA00023125"/>
    </source>
</evidence>
<accession>A0A5N3UP85</accession>
<dbReference type="GO" id="GO:0031519">
    <property type="term" value="C:PcG protein complex"/>
    <property type="evidence" value="ECO:0007669"/>
    <property type="project" value="TreeGrafter"/>
</dbReference>
<dbReference type="FunFam" id="3.30.160.60:FF:000058">
    <property type="entry name" value="Zinc finger protein 2 homolog"/>
    <property type="match status" value="1"/>
</dbReference>
<evidence type="ECO:0000259" key="13">
    <source>
        <dbReference type="PROSITE" id="PS50157"/>
    </source>
</evidence>
<dbReference type="SUPFAM" id="SSF57667">
    <property type="entry name" value="beta-beta-alpha zinc fingers"/>
    <property type="match status" value="6"/>
</dbReference>
<gene>
    <name evidence="14" type="ORF">FD754_024515</name>
</gene>
<evidence type="ECO:0000256" key="9">
    <source>
        <dbReference type="ARBA" id="ARBA00023163"/>
    </source>
</evidence>
<sequence>IEHSQRHVRQEFDLRITRHLGFVKVFVVPGGFLSCFFPYNLFLCHIILSSFSLCTQPLSAVVDMPLRLGGQGRGQDPVCRSHPSDLKSSSSNNYKSIFGGLRTYSGNETGLKETPTLRNIRDSNLQSRILKVIKVEMPLIKCQVFLSIRVPVLKRGLVLNMVRFLVSLQNLPQTVQNPQKENMCKTCGKVFSKPSNLNKHRKIHTGRKPFQFLTQHQRIHTGEKPYTCTECSKAFTYNSSLIQYGRIHTGEKHKCTECSKAFVCSSERMDHQQTHTGEKFFIQYSSLTYHQGIHTGERPYKCKECNIAFIRCSHLTQHQQIHTGEKAYHCAECGQTFICHSELIAHHRIHTGEKLYKCKEYGKAFITNLALTQHHQIHTGDRRYTCRECGKAFIKVSSLTKHQRIHTWERPYSCTECGKAFAYNSTLIQHQQIHTGERPHKCKECNKVFPRLSLLTQHQRVHTGERP</sequence>
<dbReference type="InterPro" id="IPR013087">
    <property type="entry name" value="Znf_C2H2_type"/>
</dbReference>
<dbReference type="GO" id="GO:0000978">
    <property type="term" value="F:RNA polymerase II cis-regulatory region sequence-specific DNA binding"/>
    <property type="evidence" value="ECO:0007669"/>
    <property type="project" value="TreeGrafter"/>
</dbReference>
<keyword evidence="12" id="KW-1133">Transmembrane helix</keyword>
<keyword evidence="4" id="KW-0677">Repeat</keyword>
<keyword evidence="6" id="KW-0862">Zinc</keyword>
<evidence type="ECO:0000256" key="4">
    <source>
        <dbReference type="ARBA" id="ARBA00022737"/>
    </source>
</evidence>
<keyword evidence="8" id="KW-0238">DNA-binding</keyword>
<dbReference type="FunFam" id="3.30.160.60:FF:000737">
    <property type="entry name" value="Zinc finger protein 565"/>
    <property type="match status" value="1"/>
</dbReference>
<feature type="transmembrane region" description="Helical" evidence="12">
    <location>
        <begin position="21"/>
        <end position="48"/>
    </location>
</feature>
<evidence type="ECO:0000256" key="10">
    <source>
        <dbReference type="ARBA" id="ARBA00023242"/>
    </source>
</evidence>
<evidence type="ECO:0000256" key="2">
    <source>
        <dbReference type="ARBA" id="ARBA00006991"/>
    </source>
</evidence>
<dbReference type="SMART" id="SM00355">
    <property type="entry name" value="ZnF_C2H2"/>
    <property type="match status" value="9"/>
</dbReference>
<dbReference type="PANTHER" id="PTHR14003">
    <property type="entry name" value="TRANSCRIPTIONAL REPRESSOR PROTEIN YY"/>
    <property type="match status" value="1"/>
</dbReference>
<dbReference type="FunFam" id="3.30.160.60:FF:000016">
    <property type="entry name" value="zinc finger protein 37 homolog"/>
    <property type="match status" value="1"/>
</dbReference>
<dbReference type="PROSITE" id="PS50157">
    <property type="entry name" value="ZINC_FINGER_C2H2_2"/>
    <property type="match status" value="10"/>
</dbReference>
<dbReference type="GO" id="GO:0005667">
    <property type="term" value="C:transcription regulator complex"/>
    <property type="evidence" value="ECO:0007669"/>
    <property type="project" value="TreeGrafter"/>
</dbReference>
<keyword evidence="5 11" id="KW-0863">Zinc-finger</keyword>
<dbReference type="AlphaFoldDB" id="A0A5N3UP85"/>
<evidence type="ECO:0000256" key="1">
    <source>
        <dbReference type="ARBA" id="ARBA00004123"/>
    </source>
</evidence>
<protein>
    <recommendedName>
        <fullName evidence="13">C2H2-type domain-containing protein</fullName>
    </recommendedName>
</protein>
<reference evidence="14 15" key="1">
    <citation type="submission" date="2019-06" db="EMBL/GenBank/DDBJ databases">
        <title>Discovery of a novel chromosome fission-fusion reversal in muntjac.</title>
        <authorList>
            <person name="Mudd A.B."/>
            <person name="Bredeson J.V."/>
            <person name="Baum R."/>
            <person name="Hockemeyer D."/>
            <person name="Rokhsar D.S."/>
        </authorList>
    </citation>
    <scope>NUCLEOTIDE SEQUENCE [LARGE SCALE GENOMIC DNA]</scope>
    <source>
        <strain evidence="14">UTSW_UCB_Mm</strain>
        <tissue evidence="14">Fibroblast cell line</tissue>
    </source>
</reference>
<feature type="domain" description="C2H2-type" evidence="13">
    <location>
        <begin position="182"/>
        <end position="209"/>
    </location>
</feature>
<comment type="caution">
    <text evidence="14">The sequence shown here is derived from an EMBL/GenBank/DDBJ whole genome shotgun (WGS) entry which is preliminary data.</text>
</comment>
<dbReference type="Gene3D" id="3.30.160.60">
    <property type="entry name" value="Classic Zinc Finger"/>
    <property type="match status" value="11"/>
</dbReference>